<feature type="region of interest" description="Disordered" evidence="1">
    <location>
        <begin position="27"/>
        <end position="275"/>
    </location>
</feature>
<sequence length="275" mass="29849">MSKKGAVPDAWDDDWVNAADVHHAVETLDDSSHTDYVMQKPEAKTPEPAPKLTKSERKAQHQELQKQLWDTAENPGRNHWLETQGVVPMKQELKPQVTLLSRKPAPKLAKRTDPANGIAGLSIEDEGDDSEEEARKKRETDFEQRQKQAKLDREEKQRKYAEARERIMGSSGPGSPAAAASRESSQGRDAARKPRPKGTGNGSSKMSRPTSADQSPAPMAAPGSLMFDPDDMGRRIPKPSTPTLGGPTRQPRGPDASGRDGFGFGFAGRGGGAPV</sequence>
<feature type="compositionally biased region" description="Polar residues" evidence="1">
    <location>
        <begin position="202"/>
        <end position="214"/>
    </location>
</feature>
<comment type="caution">
    <text evidence="3">The sequence shown here is derived from an EMBL/GenBank/DDBJ whole genome shotgun (WGS) entry which is preliminary data.</text>
</comment>
<feature type="domain" description="SUZ" evidence="2">
    <location>
        <begin position="86"/>
        <end position="172"/>
    </location>
</feature>
<gene>
    <name evidence="3" type="ORF">LTR36_009072</name>
</gene>
<evidence type="ECO:0000256" key="1">
    <source>
        <dbReference type="SAM" id="MobiDB-lite"/>
    </source>
</evidence>
<feature type="compositionally biased region" description="Acidic residues" evidence="1">
    <location>
        <begin position="123"/>
        <end position="132"/>
    </location>
</feature>
<feature type="compositionally biased region" description="Basic and acidic residues" evidence="1">
    <location>
        <begin position="133"/>
        <end position="167"/>
    </location>
</feature>
<evidence type="ECO:0000313" key="3">
    <source>
        <dbReference type="EMBL" id="KAK4540542.1"/>
    </source>
</evidence>
<evidence type="ECO:0000313" key="4">
    <source>
        <dbReference type="Proteomes" id="UP001324427"/>
    </source>
</evidence>
<protein>
    <recommendedName>
        <fullName evidence="2">SUZ domain-containing protein</fullName>
    </recommendedName>
</protein>
<keyword evidence="4" id="KW-1185">Reference proteome</keyword>
<accession>A0AAV9J6E3</accession>
<dbReference type="AlphaFoldDB" id="A0AAV9J6E3"/>
<organism evidence="3 4">
    <name type="scientific">Oleoguttula mirabilis</name>
    <dbReference type="NCBI Taxonomy" id="1507867"/>
    <lineage>
        <taxon>Eukaryota</taxon>
        <taxon>Fungi</taxon>
        <taxon>Dikarya</taxon>
        <taxon>Ascomycota</taxon>
        <taxon>Pezizomycotina</taxon>
        <taxon>Dothideomycetes</taxon>
        <taxon>Dothideomycetidae</taxon>
        <taxon>Mycosphaerellales</taxon>
        <taxon>Teratosphaeriaceae</taxon>
        <taxon>Oleoguttula</taxon>
    </lineage>
</organism>
<feature type="compositionally biased region" description="Basic and acidic residues" evidence="1">
    <location>
        <begin position="53"/>
        <end position="64"/>
    </location>
</feature>
<proteinExistence type="predicted"/>
<evidence type="ECO:0000259" key="2">
    <source>
        <dbReference type="PROSITE" id="PS51673"/>
    </source>
</evidence>
<reference evidence="3 4" key="1">
    <citation type="submission" date="2021-11" db="EMBL/GenBank/DDBJ databases">
        <title>Black yeast isolated from Biological Soil Crust.</title>
        <authorList>
            <person name="Kurbessoian T."/>
        </authorList>
    </citation>
    <scope>NUCLEOTIDE SEQUENCE [LARGE SCALE GENOMIC DNA]</scope>
    <source>
        <strain evidence="3 4">CCFEE 5522</strain>
    </source>
</reference>
<dbReference type="PROSITE" id="PS51673">
    <property type="entry name" value="SUZ"/>
    <property type="match status" value="1"/>
</dbReference>
<dbReference type="InterPro" id="IPR024771">
    <property type="entry name" value="SUZ"/>
</dbReference>
<name>A0AAV9J6E3_9PEZI</name>
<feature type="compositionally biased region" description="Gly residues" evidence="1">
    <location>
        <begin position="260"/>
        <end position="275"/>
    </location>
</feature>
<dbReference type="Proteomes" id="UP001324427">
    <property type="component" value="Unassembled WGS sequence"/>
</dbReference>
<dbReference type="EMBL" id="JAVFHQ010000065">
    <property type="protein sequence ID" value="KAK4540542.1"/>
    <property type="molecule type" value="Genomic_DNA"/>
</dbReference>
<feature type="compositionally biased region" description="Low complexity" evidence="1">
    <location>
        <begin position="169"/>
        <end position="181"/>
    </location>
</feature>